<keyword evidence="2" id="KW-1185">Reference proteome</keyword>
<sequence>MIITILVIALIFTASKWIKWKVATLTMVYYIEKKQYKQPLDEEIKECTGFVVQNMIKDFSRKH</sequence>
<gene>
    <name evidence="1" type="ORF">H9Q79_09495</name>
</gene>
<evidence type="ECO:0000313" key="1">
    <source>
        <dbReference type="EMBL" id="QNM10476.1"/>
    </source>
</evidence>
<accession>A0A7G9GI44</accession>
<proteinExistence type="predicted"/>
<dbReference type="AlphaFoldDB" id="A0A7G9GI44"/>
<evidence type="ECO:0000313" key="2">
    <source>
        <dbReference type="Proteomes" id="UP000515860"/>
    </source>
</evidence>
<dbReference type="Proteomes" id="UP000515860">
    <property type="component" value="Chromosome"/>
</dbReference>
<protein>
    <submittedName>
        <fullName evidence="1">Uncharacterized protein</fullName>
    </submittedName>
</protein>
<dbReference type="EMBL" id="CP060635">
    <property type="protein sequence ID" value="QNM10476.1"/>
    <property type="molecule type" value="Genomic_DNA"/>
</dbReference>
<reference evidence="1 2" key="1">
    <citation type="submission" date="2020-08" db="EMBL/GenBank/DDBJ databases">
        <authorList>
            <person name="Liu C."/>
            <person name="Sun Q."/>
        </authorList>
    </citation>
    <scope>NUCLEOTIDE SEQUENCE [LARGE SCALE GENOMIC DNA]</scope>
    <source>
        <strain evidence="1 2">NSJ-29</strain>
    </source>
</reference>
<dbReference type="KEGG" id="whj:H9Q79_09495"/>
<organism evidence="1 2">
    <name type="scientific">Wansuia hejianensis</name>
    <dbReference type="NCBI Taxonomy" id="2763667"/>
    <lineage>
        <taxon>Bacteria</taxon>
        <taxon>Bacillati</taxon>
        <taxon>Bacillota</taxon>
        <taxon>Clostridia</taxon>
        <taxon>Lachnospirales</taxon>
        <taxon>Lachnospiraceae</taxon>
        <taxon>Wansuia</taxon>
    </lineage>
</organism>
<name>A0A7G9GI44_9FIRM</name>